<protein>
    <recommendedName>
        <fullName evidence="1">DUF7344 domain-containing protein</fullName>
    </recommendedName>
</protein>
<feature type="domain" description="DUF7344" evidence="1">
    <location>
        <begin position="2"/>
        <end position="68"/>
    </location>
</feature>
<dbReference type="RefSeq" id="WP_007977578.1">
    <property type="nucleotide sequence ID" value="NZ_AEMG01000004.1"/>
</dbReference>
<evidence type="ECO:0000313" key="3">
    <source>
        <dbReference type="Proteomes" id="UP000003751"/>
    </source>
</evidence>
<evidence type="ECO:0000259" key="1">
    <source>
        <dbReference type="Pfam" id="PF24035"/>
    </source>
</evidence>
<dbReference type="EMBL" id="AEMG01000004">
    <property type="protein sequence ID" value="EFW93155.1"/>
    <property type="molecule type" value="Genomic_DNA"/>
</dbReference>
<evidence type="ECO:0000313" key="2">
    <source>
        <dbReference type="EMBL" id="EFW93155.1"/>
    </source>
</evidence>
<gene>
    <name evidence="2" type="ORF">ZOD2009_04807</name>
</gene>
<dbReference type="InterPro" id="IPR055768">
    <property type="entry name" value="DUF7344"/>
</dbReference>
<proteinExistence type="predicted"/>
<dbReference type="Pfam" id="PF24035">
    <property type="entry name" value="DUF7344"/>
    <property type="match status" value="1"/>
</dbReference>
<sequence length="97" mass="11507">MEVLSDHHRRYVLYHLRNSDNSAECEELAERIVEWDDRTTEHDEEDVLTELRHKHLPKMEAAGILDREGEKVRFDEPNMPIESYLDLAVELEPSESF</sequence>
<reference evidence="2 3" key="1">
    <citation type="journal article" date="2014" name="ISME J.">
        <title>Trehalose/2-sulfotrehalose biosynthesis and glycine-betaine uptake are widely spread mechanisms for osmoadaptation in the Halobacteriales.</title>
        <authorList>
            <person name="Youssef N.H."/>
            <person name="Savage-Ashlock K.N."/>
            <person name="McCully A.L."/>
            <person name="Luedtke B."/>
            <person name="Shaw E.I."/>
            <person name="Hoff W.D."/>
            <person name="Elshahed M.S."/>
        </authorList>
    </citation>
    <scope>NUCLEOTIDE SEQUENCE [LARGE SCALE GENOMIC DNA]</scope>
    <source>
        <strain evidence="2 3">DX253</strain>
    </source>
</reference>
<name>E7QQ91_HALPU</name>
<dbReference type="OrthoDB" id="241828at2157"/>
<dbReference type="Proteomes" id="UP000003751">
    <property type="component" value="Unassembled WGS sequence"/>
</dbReference>
<dbReference type="PATRIC" id="fig|797209.4.peg.951"/>
<dbReference type="STRING" id="797209.GCA_000376445_01075"/>
<accession>E7QQ91</accession>
<organism evidence="2 3">
    <name type="scientific">Haladaptatus paucihalophilus DX253</name>
    <dbReference type="NCBI Taxonomy" id="797209"/>
    <lineage>
        <taxon>Archaea</taxon>
        <taxon>Methanobacteriati</taxon>
        <taxon>Methanobacteriota</taxon>
        <taxon>Stenosarchaea group</taxon>
        <taxon>Halobacteria</taxon>
        <taxon>Halobacteriales</taxon>
        <taxon>Haladaptataceae</taxon>
        <taxon>Haladaptatus</taxon>
    </lineage>
</organism>
<dbReference type="AlphaFoldDB" id="E7QQ91"/>
<comment type="caution">
    <text evidence="2">The sequence shown here is derived from an EMBL/GenBank/DDBJ whole genome shotgun (WGS) entry which is preliminary data.</text>
</comment>